<evidence type="ECO:0000313" key="4">
    <source>
        <dbReference type="Proteomes" id="UP000245533"/>
    </source>
</evidence>
<keyword evidence="2" id="KW-0812">Transmembrane</keyword>
<keyword evidence="2" id="KW-1133">Transmembrane helix</keyword>
<dbReference type="RefSeq" id="WP_109645300.1">
    <property type="nucleotide sequence ID" value="NZ_QGGB01000003.1"/>
</dbReference>
<proteinExistence type="predicted"/>
<keyword evidence="4" id="KW-1185">Reference proteome</keyword>
<accession>A0A316TUI5</accession>
<reference evidence="3 4" key="1">
    <citation type="submission" date="2018-05" db="EMBL/GenBank/DDBJ databases">
        <title>Rhodohalobacter halophilus gen. nov., sp. nov., a moderately halophilic member of the family Balneolaceae.</title>
        <authorList>
            <person name="Liu Z.-W."/>
        </authorList>
    </citation>
    <scope>NUCLEOTIDE SEQUENCE [LARGE SCALE GENOMIC DNA]</scope>
    <source>
        <strain evidence="3 4">8A47</strain>
    </source>
</reference>
<comment type="caution">
    <text evidence="3">The sequence shown here is derived from an EMBL/GenBank/DDBJ whole genome shotgun (WGS) entry which is preliminary data.</text>
</comment>
<sequence length="60" mass="6554">MHYTIRERLLRAVAGFVLSVLFLLILLLVPLNGSSHSDKPLSGPDITRNSAVNVPLPDSE</sequence>
<dbReference type="AlphaFoldDB" id="A0A316TUI5"/>
<dbReference type="Proteomes" id="UP000245533">
    <property type="component" value="Unassembled WGS sequence"/>
</dbReference>
<gene>
    <name evidence="3" type="ORF">DDZ15_04465</name>
</gene>
<name>A0A316TUI5_9BACT</name>
<evidence type="ECO:0000256" key="2">
    <source>
        <dbReference type="SAM" id="Phobius"/>
    </source>
</evidence>
<feature type="transmembrane region" description="Helical" evidence="2">
    <location>
        <begin position="12"/>
        <end position="31"/>
    </location>
</feature>
<keyword evidence="2" id="KW-0472">Membrane</keyword>
<feature type="region of interest" description="Disordered" evidence="1">
    <location>
        <begin position="35"/>
        <end position="60"/>
    </location>
</feature>
<evidence type="ECO:0000256" key="1">
    <source>
        <dbReference type="SAM" id="MobiDB-lite"/>
    </source>
</evidence>
<protein>
    <submittedName>
        <fullName evidence="3">Uncharacterized protein</fullName>
    </submittedName>
</protein>
<dbReference type="EMBL" id="QGGB01000003">
    <property type="protein sequence ID" value="PWN07518.1"/>
    <property type="molecule type" value="Genomic_DNA"/>
</dbReference>
<organism evidence="3 4">
    <name type="scientific">Rhodohalobacter mucosus</name>
    <dbReference type="NCBI Taxonomy" id="2079485"/>
    <lineage>
        <taxon>Bacteria</taxon>
        <taxon>Pseudomonadati</taxon>
        <taxon>Balneolota</taxon>
        <taxon>Balneolia</taxon>
        <taxon>Balneolales</taxon>
        <taxon>Balneolaceae</taxon>
        <taxon>Rhodohalobacter</taxon>
    </lineage>
</organism>
<evidence type="ECO:0000313" key="3">
    <source>
        <dbReference type="EMBL" id="PWN07518.1"/>
    </source>
</evidence>